<evidence type="ECO:0000256" key="4">
    <source>
        <dbReference type="SAM" id="Phobius"/>
    </source>
</evidence>
<evidence type="ECO:0000256" key="2">
    <source>
        <dbReference type="ARBA" id="ARBA00022833"/>
    </source>
</evidence>
<proteinExistence type="predicted"/>
<feature type="transmembrane region" description="Helical" evidence="4">
    <location>
        <begin position="65"/>
        <end position="86"/>
    </location>
</feature>
<dbReference type="EMBL" id="CATQJA010001808">
    <property type="protein sequence ID" value="CAJ0568725.1"/>
    <property type="molecule type" value="Genomic_DNA"/>
</dbReference>
<dbReference type="InterPro" id="IPR001841">
    <property type="entry name" value="Znf_RING"/>
</dbReference>
<keyword evidence="2" id="KW-0862">Zinc</keyword>
<dbReference type="Proteomes" id="UP001177023">
    <property type="component" value="Unassembled WGS sequence"/>
</dbReference>
<evidence type="ECO:0000256" key="3">
    <source>
        <dbReference type="PROSITE-ProRule" id="PRU00175"/>
    </source>
</evidence>
<dbReference type="SUPFAM" id="SSF57850">
    <property type="entry name" value="RING/U-box"/>
    <property type="match status" value="1"/>
</dbReference>
<name>A0AA36CIL8_9BILA</name>
<accession>A0AA36CIL8</accession>
<keyword evidence="1 3" id="KW-0479">Metal-binding</keyword>
<keyword evidence="4" id="KW-0472">Membrane</keyword>
<keyword evidence="4" id="KW-0812">Transmembrane</keyword>
<organism evidence="6 7">
    <name type="scientific">Mesorhabditis spiculigera</name>
    <dbReference type="NCBI Taxonomy" id="96644"/>
    <lineage>
        <taxon>Eukaryota</taxon>
        <taxon>Metazoa</taxon>
        <taxon>Ecdysozoa</taxon>
        <taxon>Nematoda</taxon>
        <taxon>Chromadorea</taxon>
        <taxon>Rhabditida</taxon>
        <taxon>Rhabditina</taxon>
        <taxon>Rhabditomorpha</taxon>
        <taxon>Rhabditoidea</taxon>
        <taxon>Rhabditidae</taxon>
        <taxon>Mesorhabditinae</taxon>
        <taxon>Mesorhabditis</taxon>
    </lineage>
</organism>
<comment type="caution">
    <text evidence="6">The sequence shown here is derived from an EMBL/GenBank/DDBJ whole genome shotgun (WGS) entry which is preliminary data.</text>
</comment>
<dbReference type="Pfam" id="PF13920">
    <property type="entry name" value="zf-C3HC4_3"/>
    <property type="match status" value="1"/>
</dbReference>
<feature type="non-terminal residue" evidence="6">
    <location>
        <position position="1"/>
    </location>
</feature>
<dbReference type="InterPro" id="IPR013083">
    <property type="entry name" value="Znf_RING/FYVE/PHD"/>
</dbReference>
<feature type="domain" description="RING-type" evidence="5">
    <location>
        <begin position="175"/>
        <end position="215"/>
    </location>
</feature>
<dbReference type="Gene3D" id="3.30.40.10">
    <property type="entry name" value="Zinc/RING finger domain, C3HC4 (zinc finger)"/>
    <property type="match status" value="1"/>
</dbReference>
<evidence type="ECO:0000313" key="6">
    <source>
        <dbReference type="EMBL" id="CAJ0568725.1"/>
    </source>
</evidence>
<keyword evidence="4" id="KW-1133">Transmembrane helix</keyword>
<feature type="transmembrane region" description="Helical" evidence="4">
    <location>
        <begin position="98"/>
        <end position="121"/>
    </location>
</feature>
<evidence type="ECO:0000259" key="5">
    <source>
        <dbReference type="PROSITE" id="PS50089"/>
    </source>
</evidence>
<dbReference type="PROSITE" id="PS50089">
    <property type="entry name" value="ZF_RING_2"/>
    <property type="match status" value="1"/>
</dbReference>
<dbReference type="AlphaFoldDB" id="A0AA36CIL8"/>
<evidence type="ECO:0000256" key="1">
    <source>
        <dbReference type="ARBA" id="ARBA00022771"/>
    </source>
</evidence>
<gene>
    <name evidence="6" type="ORF">MSPICULIGERA_LOCUS7239</name>
</gene>
<reference evidence="6" key="1">
    <citation type="submission" date="2023-06" db="EMBL/GenBank/DDBJ databases">
        <authorList>
            <person name="Delattre M."/>
        </authorList>
    </citation>
    <scope>NUCLEOTIDE SEQUENCE</scope>
    <source>
        <strain evidence="6">AF72</strain>
    </source>
</reference>
<keyword evidence="7" id="KW-1185">Reference proteome</keyword>
<dbReference type="GO" id="GO:0008270">
    <property type="term" value="F:zinc ion binding"/>
    <property type="evidence" value="ECO:0007669"/>
    <property type="project" value="UniProtKB-KW"/>
</dbReference>
<sequence>MAYSRRPASQYEDPSSSSRMFNHVGEGYNDYLNSLIQGARVAGRGICDFLGLPCDELHETASTVLAVPIAIISFAWWLLSGLSWAIRKATRADPIRFVFYQAIPYIGALLYSVVTIFFPQLDTIKKIFYLLFHPIQFFLDLFAKVDQRAERVRDAVDMLGPQDTVRRRPVSRLLCSACRRSEKTCLLQPCNHFCLCEPCYNRMMSQGKLACPQCQAPVDSFVHIEL</sequence>
<keyword evidence="1 3" id="KW-0863">Zinc-finger</keyword>
<evidence type="ECO:0000313" key="7">
    <source>
        <dbReference type="Proteomes" id="UP001177023"/>
    </source>
</evidence>
<protein>
    <recommendedName>
        <fullName evidence="5">RING-type domain-containing protein</fullName>
    </recommendedName>
</protein>